<evidence type="ECO:0000256" key="13">
    <source>
        <dbReference type="ARBA" id="ARBA00023157"/>
    </source>
</evidence>
<dbReference type="Pfam" id="PF00646">
    <property type="entry name" value="F-box"/>
    <property type="match status" value="1"/>
</dbReference>
<dbReference type="AlphaFoldDB" id="A0A1R3J1Q7"/>
<protein>
    <recommendedName>
        <fullName evidence="4">peroxidase</fullName>
        <ecNumber evidence="4">1.11.1.7</ecNumber>
    </recommendedName>
</protein>
<evidence type="ECO:0000256" key="15">
    <source>
        <dbReference type="PIRSR" id="PIRSR600823-1"/>
    </source>
</evidence>
<evidence type="ECO:0000256" key="4">
    <source>
        <dbReference type="ARBA" id="ARBA00012313"/>
    </source>
</evidence>
<evidence type="ECO:0000256" key="9">
    <source>
        <dbReference type="ARBA" id="ARBA00022729"/>
    </source>
</evidence>
<comment type="cofactor">
    <cofactor evidence="17">
        <name>heme b</name>
        <dbReference type="ChEBI" id="CHEBI:60344"/>
    </cofactor>
    <text evidence="17">Binds 1 heme b (iron(II)-protoporphyrin IX) group per subunit.</text>
</comment>
<sequence>MVKKRKHIRRSKGQQKESRPWYDLPVDILNLICSLLPIVEQIRFRSVCKNWQLVEPPHFERNVPWLLCHFRGDYGPNSSFHIPSPNQTHIVSDNVGIEYLKYKDAKICASKHGWLLLQQSSSKELLLQYSNNKEAFFFNPFSTEVIKLPNMDITFNRRATFSSPPTSPDCLCFAVHSSKSLDRIRISMCSPGDLQWRTTTVVGFNKSILDVVYSNGRFYCVFTGGVLGAFFVEDCSWSMLTSTKCKHKKFLSWSRLKLIEDCNGDMLLVSYTDNYYVFKFDMSDLVWKDLHNLGNQAIFLGCTSFAIETEGKTSALAGRIYYHRHYYSQFNYYSLHTDETCDVAFGHKGQGFEDGWKIVKNLAKVSVMISLLRVGFYRRSCPRAESIVKATVARRFRTDKSIPAALLRMHFHDCFVRGCDASILIDSTRKSQSEKDAGPNFSVRGYDLIDEAKRNVEAVCRRTVSCADIITLATRDAVALAGGPSYAVPTGRRDGLVSNPDEVNLPGPSISVIQSFQFFRAKNMTMDDMATLLGAHSVGVAHCSFFLDRISGPQPDRTMDPALATKLNKICGAASARNPDPTAFLDQGTSFTMDNQFYKEIRMKRGVMKIDQELANDRLSSGFVSRYALNSTLFRTRFAQAMVKMGRIEVLVGKAGEIRQNCRAFNPRRRF</sequence>
<proteinExistence type="inferred from homology"/>
<feature type="disulfide bond" evidence="19">
    <location>
        <begin position="381"/>
        <end position="460"/>
    </location>
</feature>
<keyword evidence="12 17" id="KW-0408">Iron</keyword>
<dbReference type="SUPFAM" id="SSF48113">
    <property type="entry name" value="Heme-dependent peroxidases"/>
    <property type="match status" value="1"/>
</dbReference>
<feature type="disulfide bond" evidence="19">
    <location>
        <begin position="466"/>
        <end position="662"/>
    </location>
</feature>
<gene>
    <name evidence="21" type="ORF">COLO4_20080</name>
</gene>
<dbReference type="InterPro" id="IPR033905">
    <property type="entry name" value="Secretory_peroxidase"/>
</dbReference>
<dbReference type="Pfam" id="PF03478">
    <property type="entry name" value="Beta-prop_KIB1-4"/>
    <property type="match status" value="1"/>
</dbReference>
<evidence type="ECO:0000256" key="1">
    <source>
        <dbReference type="ARBA" id="ARBA00000189"/>
    </source>
</evidence>
<feature type="binding site" evidence="17">
    <location>
        <position position="420"/>
    </location>
    <ligand>
        <name>Ca(2+)</name>
        <dbReference type="ChEBI" id="CHEBI:29108"/>
        <label>1</label>
    </ligand>
</feature>
<comment type="caution">
    <text evidence="21">The sequence shown here is derived from an EMBL/GenBank/DDBJ whole genome shotgun (WGS) entry which is preliminary data.</text>
</comment>
<dbReference type="EMBL" id="AWUE01016995">
    <property type="protein sequence ID" value="OMO88767.1"/>
    <property type="molecule type" value="Genomic_DNA"/>
</dbReference>
<feature type="binding site" evidence="17">
    <location>
        <position position="416"/>
    </location>
    <ligand>
        <name>Ca(2+)</name>
        <dbReference type="ChEBI" id="CHEBI:29108"/>
        <label>1</label>
    </ligand>
</feature>
<dbReference type="GO" id="GO:0140825">
    <property type="term" value="F:lactoperoxidase activity"/>
    <property type="evidence" value="ECO:0007669"/>
    <property type="project" value="UniProtKB-EC"/>
</dbReference>
<dbReference type="Pfam" id="PF00141">
    <property type="entry name" value="peroxidase"/>
    <property type="match status" value="1"/>
</dbReference>
<comment type="similarity">
    <text evidence="3">Belongs to the peroxidase family. Ascorbate peroxidase subfamily.</text>
</comment>
<dbReference type="EC" id="1.11.1.7" evidence="4"/>
<dbReference type="SUPFAM" id="SSF81383">
    <property type="entry name" value="F-box domain"/>
    <property type="match status" value="1"/>
</dbReference>
<dbReference type="Proteomes" id="UP000187203">
    <property type="component" value="Unassembled WGS sequence"/>
</dbReference>
<evidence type="ECO:0000256" key="17">
    <source>
        <dbReference type="PIRSR" id="PIRSR600823-3"/>
    </source>
</evidence>
<keyword evidence="5" id="KW-0964">Secreted</keyword>
<keyword evidence="11" id="KW-0560">Oxidoreductase</keyword>
<organism evidence="21 22">
    <name type="scientific">Corchorus olitorius</name>
    <dbReference type="NCBI Taxonomy" id="93759"/>
    <lineage>
        <taxon>Eukaryota</taxon>
        <taxon>Viridiplantae</taxon>
        <taxon>Streptophyta</taxon>
        <taxon>Embryophyta</taxon>
        <taxon>Tracheophyta</taxon>
        <taxon>Spermatophyta</taxon>
        <taxon>Magnoliopsida</taxon>
        <taxon>eudicotyledons</taxon>
        <taxon>Gunneridae</taxon>
        <taxon>Pentapetalae</taxon>
        <taxon>rosids</taxon>
        <taxon>malvids</taxon>
        <taxon>Malvales</taxon>
        <taxon>Malvaceae</taxon>
        <taxon>Grewioideae</taxon>
        <taxon>Apeibeae</taxon>
        <taxon>Corchorus</taxon>
    </lineage>
</organism>
<dbReference type="CDD" id="cd00693">
    <property type="entry name" value="secretory_peroxidase"/>
    <property type="match status" value="1"/>
</dbReference>
<dbReference type="PROSITE" id="PS50873">
    <property type="entry name" value="PEROXIDASE_4"/>
    <property type="match status" value="1"/>
</dbReference>
<evidence type="ECO:0000256" key="3">
    <source>
        <dbReference type="ARBA" id="ARBA00006873"/>
    </source>
</evidence>
<dbReference type="InterPro" id="IPR019793">
    <property type="entry name" value="Peroxidases_heam-ligand_BS"/>
</dbReference>
<evidence type="ECO:0000256" key="5">
    <source>
        <dbReference type="ARBA" id="ARBA00022525"/>
    </source>
</evidence>
<comment type="function">
    <text evidence="2">Removal of H(2)O(2), oxidation of toxic reductants, biosynthesis and degradation of lignin, suberization, auxin catabolism, response to environmental stresses such as wounding, pathogen attack and oxidative stress. These functions might be dependent on each isozyme/isoform in each plant tissue.</text>
</comment>
<name>A0A1R3J1Q7_9ROSI</name>
<dbReference type="PROSITE" id="PS00435">
    <property type="entry name" value="PEROXIDASE_1"/>
    <property type="match status" value="1"/>
</dbReference>
<keyword evidence="8 17" id="KW-0479">Metal-binding</keyword>
<feature type="binding site" evidence="17">
    <location>
        <position position="434"/>
    </location>
    <ligand>
        <name>Ca(2+)</name>
        <dbReference type="ChEBI" id="CHEBI:29108"/>
        <label>1</label>
    </ligand>
</feature>
<feature type="active site" description="Proton acceptor" evidence="15">
    <location>
        <position position="412"/>
    </location>
</feature>
<feature type="binding site" evidence="17">
    <location>
        <position position="413"/>
    </location>
    <ligand>
        <name>Ca(2+)</name>
        <dbReference type="ChEBI" id="CHEBI:29108"/>
        <label>1</label>
    </ligand>
</feature>
<keyword evidence="9" id="KW-0732">Signal</keyword>
<evidence type="ECO:0000256" key="12">
    <source>
        <dbReference type="ARBA" id="ARBA00023004"/>
    </source>
</evidence>
<keyword evidence="10 17" id="KW-0106">Calcium</keyword>
<evidence type="ECO:0000256" key="6">
    <source>
        <dbReference type="ARBA" id="ARBA00022559"/>
    </source>
</evidence>
<dbReference type="InterPro" id="IPR001810">
    <property type="entry name" value="F-box_dom"/>
</dbReference>
<feature type="binding site" evidence="17">
    <location>
        <position position="422"/>
    </location>
    <ligand>
        <name>Ca(2+)</name>
        <dbReference type="ChEBI" id="CHEBI:29108"/>
        <label>1</label>
    </ligand>
</feature>
<feature type="disulfide bond" evidence="19">
    <location>
        <begin position="414"/>
        <end position="419"/>
    </location>
</feature>
<evidence type="ECO:0000256" key="7">
    <source>
        <dbReference type="ARBA" id="ARBA00022617"/>
    </source>
</evidence>
<dbReference type="STRING" id="93759.A0A1R3J1Q7"/>
<feature type="site" description="Transition state stabilizer" evidence="18">
    <location>
        <position position="408"/>
    </location>
</feature>
<accession>A0A1R3J1Q7</accession>
<dbReference type="GO" id="GO:0006979">
    <property type="term" value="P:response to oxidative stress"/>
    <property type="evidence" value="ECO:0007669"/>
    <property type="project" value="InterPro"/>
</dbReference>
<dbReference type="PANTHER" id="PTHR31517">
    <property type="match status" value="1"/>
</dbReference>
<evidence type="ECO:0000256" key="11">
    <source>
        <dbReference type="ARBA" id="ARBA00023002"/>
    </source>
</evidence>
<dbReference type="PRINTS" id="PR00458">
    <property type="entry name" value="PEROXIDASE"/>
</dbReference>
<keyword evidence="13 19" id="KW-1015">Disulfide bond</keyword>
<dbReference type="FunFam" id="1.10.420.10:FF:000007">
    <property type="entry name" value="Peroxidase"/>
    <property type="match status" value="1"/>
</dbReference>
<evidence type="ECO:0000313" key="21">
    <source>
        <dbReference type="EMBL" id="OMO88767.1"/>
    </source>
</evidence>
<dbReference type="PRINTS" id="PR00461">
    <property type="entry name" value="PLPEROXIDASE"/>
</dbReference>
<dbReference type="InterPro" id="IPR002016">
    <property type="entry name" value="Haem_peroxidase"/>
</dbReference>
<dbReference type="GO" id="GO:0020037">
    <property type="term" value="F:heme binding"/>
    <property type="evidence" value="ECO:0007669"/>
    <property type="project" value="InterPro"/>
</dbReference>
<evidence type="ECO:0000256" key="2">
    <source>
        <dbReference type="ARBA" id="ARBA00002322"/>
    </source>
</evidence>
<keyword evidence="22" id="KW-1185">Reference proteome</keyword>
<evidence type="ECO:0000313" key="22">
    <source>
        <dbReference type="Proteomes" id="UP000187203"/>
    </source>
</evidence>
<dbReference type="InterPro" id="IPR036047">
    <property type="entry name" value="F-box-like_dom_sf"/>
</dbReference>
<feature type="binding site" evidence="17">
    <location>
        <position position="594"/>
    </location>
    <ligand>
        <name>Ca(2+)</name>
        <dbReference type="ChEBI" id="CHEBI:29108"/>
        <label>2</label>
    </ligand>
</feature>
<keyword evidence="7" id="KW-0349">Heme</keyword>
<evidence type="ECO:0000259" key="20">
    <source>
        <dbReference type="PROSITE" id="PS50873"/>
    </source>
</evidence>
<dbReference type="InterPro" id="IPR010255">
    <property type="entry name" value="Haem_peroxidase_sf"/>
</dbReference>
<comment type="catalytic activity">
    <reaction evidence="1">
        <text>2 a phenolic donor + H2O2 = 2 a phenolic radical donor + 2 H2O</text>
        <dbReference type="Rhea" id="RHEA:56136"/>
        <dbReference type="ChEBI" id="CHEBI:15377"/>
        <dbReference type="ChEBI" id="CHEBI:16240"/>
        <dbReference type="ChEBI" id="CHEBI:139520"/>
        <dbReference type="ChEBI" id="CHEBI:139521"/>
        <dbReference type="EC" id="1.11.1.7"/>
    </reaction>
</comment>
<comment type="cofactor">
    <cofactor evidence="17">
        <name>Ca(2+)</name>
        <dbReference type="ChEBI" id="CHEBI:29108"/>
    </cofactor>
    <text evidence="17">Binds 2 calcium ions per subunit.</text>
</comment>
<feature type="disulfide bond" evidence="19">
    <location>
        <begin position="543"/>
        <end position="571"/>
    </location>
</feature>
<feature type="binding site" evidence="17">
    <location>
        <position position="589"/>
    </location>
    <ligand>
        <name>Ca(2+)</name>
        <dbReference type="ChEBI" id="CHEBI:29108"/>
        <label>2</label>
    </ligand>
</feature>
<dbReference type="GO" id="GO:0042744">
    <property type="term" value="P:hydrogen peroxide catabolic process"/>
    <property type="evidence" value="ECO:0007669"/>
    <property type="project" value="UniProtKB-KW"/>
</dbReference>
<feature type="binding site" evidence="16">
    <location>
        <position position="506"/>
    </location>
    <ligand>
        <name>substrate</name>
    </ligand>
</feature>
<reference evidence="22" key="1">
    <citation type="submission" date="2013-09" db="EMBL/GenBank/DDBJ databases">
        <title>Corchorus olitorius genome sequencing.</title>
        <authorList>
            <person name="Alam M."/>
            <person name="Haque M.S."/>
            <person name="Islam M.S."/>
            <person name="Emdad E.M."/>
            <person name="Islam M.M."/>
            <person name="Ahmed B."/>
            <person name="Halim A."/>
            <person name="Hossen Q.M.M."/>
            <person name="Hossain M.Z."/>
            <person name="Ahmed R."/>
            <person name="Khan M.M."/>
            <person name="Islam R."/>
            <person name="Rashid M.M."/>
            <person name="Khan S.A."/>
            <person name="Rahman M.S."/>
            <person name="Alam M."/>
            <person name="Yahiya A.S."/>
            <person name="Khan M.S."/>
            <person name="Azam M.S."/>
            <person name="Haque T."/>
            <person name="Lashkar M.Z.H."/>
            <person name="Akhand A.I."/>
            <person name="Morshed G."/>
            <person name="Roy S."/>
            <person name="Uddin K.S."/>
            <person name="Rabeya T."/>
            <person name="Hossain A.S."/>
            <person name="Chowdhury A."/>
            <person name="Snigdha A.R."/>
            <person name="Mortoza M.S."/>
            <person name="Matin S.A."/>
            <person name="Hoque S.M.E."/>
            <person name="Islam M.K."/>
            <person name="Roy D.K."/>
            <person name="Haider R."/>
            <person name="Moosa M.M."/>
            <person name="Elias S.M."/>
            <person name="Hasan A.M."/>
            <person name="Jahan S."/>
            <person name="Shafiuddin M."/>
            <person name="Mahmood N."/>
            <person name="Shommy N.S."/>
        </authorList>
    </citation>
    <scope>NUCLEOTIDE SEQUENCE [LARGE SCALE GENOMIC DNA]</scope>
    <source>
        <strain evidence="22">cv. O-4</strain>
    </source>
</reference>
<evidence type="ECO:0000256" key="8">
    <source>
        <dbReference type="ARBA" id="ARBA00022723"/>
    </source>
</evidence>
<evidence type="ECO:0000256" key="10">
    <source>
        <dbReference type="ARBA" id="ARBA00022837"/>
    </source>
</evidence>
<dbReference type="InterPro" id="IPR000823">
    <property type="entry name" value="Peroxidase_pln"/>
</dbReference>
<evidence type="ECO:0000256" key="18">
    <source>
        <dbReference type="PIRSR" id="PIRSR600823-4"/>
    </source>
</evidence>
<keyword evidence="14" id="KW-0376">Hydrogen peroxide</keyword>
<feature type="binding site" evidence="17">
    <location>
        <position position="418"/>
    </location>
    <ligand>
        <name>Ca(2+)</name>
        <dbReference type="ChEBI" id="CHEBI:29108"/>
        <label>1</label>
    </ligand>
</feature>
<dbReference type="Gene3D" id="1.20.1280.50">
    <property type="match status" value="1"/>
</dbReference>
<dbReference type="OrthoDB" id="2113341at2759"/>
<dbReference type="PANTHER" id="PTHR31517:SF59">
    <property type="entry name" value="PEROXIDASE"/>
    <property type="match status" value="1"/>
</dbReference>
<feature type="binding site" evidence="17">
    <location>
        <position position="586"/>
    </location>
    <ligand>
        <name>Ca(2+)</name>
        <dbReference type="ChEBI" id="CHEBI:29108"/>
        <label>2</label>
    </ligand>
</feature>
<evidence type="ECO:0000256" key="19">
    <source>
        <dbReference type="PIRSR" id="PIRSR600823-5"/>
    </source>
</evidence>
<dbReference type="GO" id="GO:0046872">
    <property type="term" value="F:metal ion binding"/>
    <property type="evidence" value="ECO:0007669"/>
    <property type="project" value="UniProtKB-KW"/>
</dbReference>
<keyword evidence="6 21" id="KW-0575">Peroxidase</keyword>
<feature type="binding site" description="axial binding residue" evidence="17">
    <location>
        <position position="536"/>
    </location>
    <ligand>
        <name>heme b</name>
        <dbReference type="ChEBI" id="CHEBI:60344"/>
    </ligand>
    <ligandPart>
        <name>Fe</name>
        <dbReference type="ChEBI" id="CHEBI:18248"/>
    </ligandPart>
</feature>
<dbReference type="FunFam" id="1.10.520.10:FF:000001">
    <property type="entry name" value="Peroxidase"/>
    <property type="match status" value="1"/>
</dbReference>
<dbReference type="InterPro" id="IPR005174">
    <property type="entry name" value="KIB1-4_b-propeller"/>
</dbReference>
<dbReference type="Gene3D" id="1.10.520.10">
    <property type="match status" value="1"/>
</dbReference>
<dbReference type="Gene3D" id="1.10.420.10">
    <property type="entry name" value="Peroxidase, domain 2"/>
    <property type="match status" value="1"/>
</dbReference>
<feature type="domain" description="Plant heme peroxidase family profile" evidence="20">
    <location>
        <begin position="371"/>
        <end position="666"/>
    </location>
</feature>
<evidence type="ECO:0000256" key="16">
    <source>
        <dbReference type="PIRSR" id="PIRSR600823-2"/>
    </source>
</evidence>
<evidence type="ECO:0000256" key="14">
    <source>
        <dbReference type="ARBA" id="ARBA00023324"/>
    </source>
</evidence>